<evidence type="ECO:0000256" key="3">
    <source>
        <dbReference type="ARBA" id="ARBA00022475"/>
    </source>
</evidence>
<feature type="transmembrane region" description="Helical" evidence="7">
    <location>
        <begin position="212"/>
        <end position="231"/>
    </location>
</feature>
<accession>A0A1B1Y6D9</accession>
<keyword evidence="6 7" id="KW-0472">Membrane</keyword>
<evidence type="ECO:0000256" key="6">
    <source>
        <dbReference type="ARBA" id="ARBA00023136"/>
    </source>
</evidence>
<evidence type="ECO:0000256" key="5">
    <source>
        <dbReference type="ARBA" id="ARBA00022989"/>
    </source>
</evidence>
<feature type="transmembrane region" description="Helical" evidence="7">
    <location>
        <begin position="243"/>
        <end position="262"/>
    </location>
</feature>
<dbReference type="EMBL" id="CP014224">
    <property type="protein sequence ID" value="ANW96309.1"/>
    <property type="molecule type" value="Genomic_DNA"/>
</dbReference>
<keyword evidence="3" id="KW-1003">Cell membrane</keyword>
<sequence>MEKNISINNKIWIDYLRVVSTLAVIIIHVSAIGVMTLNINTPDWLIANFYDSLSRFCVPIFFMISGALLLNKDYELKNFLRKRTIRIIPPLLFWSTVYFTFNNKKYLLGEFEFIAFLQKITRSFLYGSEYHLHFVYILLGFYLSVPILRQWIKKSSTTYIVYFLSIWFFSILYRIPSIVIYLPKIDITNFSGYLGYMVLGHFLFNTNFKGKYRYLLLFMASVGITVLGTYYFSLRQGVFYEYFYDYLSINIIIASSSFFLFFKNKKISVKGLDNIVSIISKYSFGIYLVHALVLKLLVNLNIDMFIVTPVLSIPIVSILCLIISLGVIVFVNKLPFGKYISG</sequence>
<feature type="transmembrane region" description="Helical" evidence="7">
    <location>
        <begin position="12"/>
        <end position="33"/>
    </location>
</feature>
<keyword evidence="4 7" id="KW-0812">Transmembrane</keyword>
<gene>
    <name evidence="9" type="ORF">AXE80_08470</name>
</gene>
<dbReference type="InterPro" id="IPR002656">
    <property type="entry name" value="Acyl_transf_3_dom"/>
</dbReference>
<feature type="transmembrane region" description="Helical" evidence="7">
    <location>
        <begin position="304"/>
        <end position="331"/>
    </location>
</feature>
<feature type="transmembrane region" description="Helical" evidence="7">
    <location>
        <begin position="53"/>
        <end position="71"/>
    </location>
</feature>
<evidence type="ECO:0000313" key="9">
    <source>
        <dbReference type="EMBL" id="ANW96309.1"/>
    </source>
</evidence>
<dbReference type="Proteomes" id="UP000092967">
    <property type="component" value="Chromosome"/>
</dbReference>
<comment type="similarity">
    <text evidence="2">Belongs to the acyltransferase 3 family.</text>
</comment>
<feature type="transmembrane region" description="Helical" evidence="7">
    <location>
        <begin position="130"/>
        <end position="148"/>
    </location>
</feature>
<feature type="transmembrane region" description="Helical" evidence="7">
    <location>
        <begin position="83"/>
        <end position="101"/>
    </location>
</feature>
<dbReference type="AlphaFoldDB" id="A0A1B1Y6D9"/>
<dbReference type="GO" id="GO:0016413">
    <property type="term" value="F:O-acetyltransferase activity"/>
    <property type="evidence" value="ECO:0007669"/>
    <property type="project" value="TreeGrafter"/>
</dbReference>
<evidence type="ECO:0000259" key="8">
    <source>
        <dbReference type="Pfam" id="PF01757"/>
    </source>
</evidence>
<dbReference type="RefSeq" id="WP_068826298.1">
    <property type="nucleotide sequence ID" value="NZ_CP014224.1"/>
</dbReference>
<feature type="transmembrane region" description="Helical" evidence="7">
    <location>
        <begin position="274"/>
        <end position="298"/>
    </location>
</feature>
<dbReference type="GO" id="GO:0009246">
    <property type="term" value="P:enterobacterial common antigen biosynthetic process"/>
    <property type="evidence" value="ECO:0007669"/>
    <property type="project" value="TreeGrafter"/>
</dbReference>
<keyword evidence="10" id="KW-1185">Reference proteome</keyword>
<evidence type="ECO:0000256" key="7">
    <source>
        <dbReference type="SAM" id="Phobius"/>
    </source>
</evidence>
<evidence type="ECO:0000256" key="2">
    <source>
        <dbReference type="ARBA" id="ARBA00007400"/>
    </source>
</evidence>
<feature type="domain" description="Acyltransferase 3" evidence="8">
    <location>
        <begin position="11"/>
        <end position="326"/>
    </location>
</feature>
<protein>
    <recommendedName>
        <fullName evidence="8">Acyltransferase 3 domain-containing protein</fullName>
    </recommendedName>
</protein>
<dbReference type="KEGG" id="wfu:AXE80_08470"/>
<evidence type="ECO:0000256" key="4">
    <source>
        <dbReference type="ARBA" id="ARBA00022692"/>
    </source>
</evidence>
<comment type="subcellular location">
    <subcellularLocation>
        <location evidence="1">Cell membrane</location>
        <topology evidence="1">Multi-pass membrane protein</topology>
    </subcellularLocation>
</comment>
<dbReference type="PANTHER" id="PTHR40074:SF2">
    <property type="entry name" value="O-ACETYLTRANSFERASE WECH"/>
    <property type="match status" value="1"/>
</dbReference>
<proteinExistence type="inferred from homology"/>
<evidence type="ECO:0000313" key="10">
    <source>
        <dbReference type="Proteomes" id="UP000092967"/>
    </source>
</evidence>
<dbReference type="STRING" id="1790137.AXE80_08470"/>
<feature type="transmembrane region" description="Helical" evidence="7">
    <location>
        <begin position="160"/>
        <end position="181"/>
    </location>
</feature>
<feature type="transmembrane region" description="Helical" evidence="7">
    <location>
        <begin position="187"/>
        <end position="205"/>
    </location>
</feature>
<dbReference type="Pfam" id="PF01757">
    <property type="entry name" value="Acyl_transf_3"/>
    <property type="match status" value="1"/>
</dbReference>
<reference evidence="9 10" key="1">
    <citation type="submission" date="2016-02" db="EMBL/GenBank/DDBJ databases">
        <authorList>
            <person name="Wen L."/>
            <person name="He K."/>
            <person name="Yang H."/>
        </authorList>
    </citation>
    <scope>NUCLEOTIDE SEQUENCE [LARGE SCALE GENOMIC DNA]</scope>
    <source>
        <strain evidence="9 10">CZ1127</strain>
    </source>
</reference>
<keyword evidence="5 7" id="KW-1133">Transmembrane helix</keyword>
<evidence type="ECO:0000256" key="1">
    <source>
        <dbReference type="ARBA" id="ARBA00004651"/>
    </source>
</evidence>
<organism evidence="9 10">
    <name type="scientific">Wenyingzhuangia fucanilytica</name>
    <dbReference type="NCBI Taxonomy" id="1790137"/>
    <lineage>
        <taxon>Bacteria</taxon>
        <taxon>Pseudomonadati</taxon>
        <taxon>Bacteroidota</taxon>
        <taxon>Flavobacteriia</taxon>
        <taxon>Flavobacteriales</taxon>
        <taxon>Flavobacteriaceae</taxon>
        <taxon>Wenyingzhuangia</taxon>
    </lineage>
</organism>
<dbReference type="OrthoDB" id="9810469at2"/>
<dbReference type="GO" id="GO:0005886">
    <property type="term" value="C:plasma membrane"/>
    <property type="evidence" value="ECO:0007669"/>
    <property type="project" value="UniProtKB-SubCell"/>
</dbReference>
<name>A0A1B1Y6D9_9FLAO</name>
<dbReference type="PANTHER" id="PTHR40074">
    <property type="entry name" value="O-ACETYLTRANSFERASE WECH"/>
    <property type="match status" value="1"/>
</dbReference>